<accession>A0AAV4N789</accession>
<evidence type="ECO:0000313" key="2">
    <source>
        <dbReference type="Proteomes" id="UP001054945"/>
    </source>
</evidence>
<evidence type="ECO:0000313" key="1">
    <source>
        <dbReference type="EMBL" id="GIX80722.1"/>
    </source>
</evidence>
<organism evidence="1 2">
    <name type="scientific">Caerostris extrusa</name>
    <name type="common">Bark spider</name>
    <name type="synonym">Caerostris bankana</name>
    <dbReference type="NCBI Taxonomy" id="172846"/>
    <lineage>
        <taxon>Eukaryota</taxon>
        <taxon>Metazoa</taxon>
        <taxon>Ecdysozoa</taxon>
        <taxon>Arthropoda</taxon>
        <taxon>Chelicerata</taxon>
        <taxon>Arachnida</taxon>
        <taxon>Araneae</taxon>
        <taxon>Araneomorphae</taxon>
        <taxon>Entelegynae</taxon>
        <taxon>Araneoidea</taxon>
        <taxon>Araneidae</taxon>
        <taxon>Caerostris</taxon>
    </lineage>
</organism>
<dbReference type="AlphaFoldDB" id="A0AAV4N789"/>
<dbReference type="EMBL" id="BPLR01020620">
    <property type="protein sequence ID" value="GIX80722.1"/>
    <property type="molecule type" value="Genomic_DNA"/>
</dbReference>
<proteinExistence type="predicted"/>
<protein>
    <submittedName>
        <fullName evidence="1">Uncharacterized protein</fullName>
    </submittedName>
</protein>
<comment type="caution">
    <text evidence="1">The sequence shown here is derived from an EMBL/GenBank/DDBJ whole genome shotgun (WGS) entry which is preliminary data.</text>
</comment>
<dbReference type="Proteomes" id="UP001054945">
    <property type="component" value="Unassembled WGS sequence"/>
</dbReference>
<gene>
    <name evidence="1" type="ORF">CEXT_555871</name>
</gene>
<sequence length="84" mass="9835">MTDKSKFVMYFRMVKRATPIMVINVRDTGRLQIVQGTMKQNQYKKILEVIFLLQLSEWFDVGVKKQFLCTTELLAIKQKQSASC</sequence>
<keyword evidence="2" id="KW-1185">Reference proteome</keyword>
<reference evidence="1 2" key="1">
    <citation type="submission" date="2021-06" db="EMBL/GenBank/DDBJ databases">
        <title>Caerostris extrusa draft genome.</title>
        <authorList>
            <person name="Kono N."/>
            <person name="Arakawa K."/>
        </authorList>
    </citation>
    <scope>NUCLEOTIDE SEQUENCE [LARGE SCALE GENOMIC DNA]</scope>
</reference>
<name>A0AAV4N789_CAEEX</name>